<dbReference type="Pfam" id="PF02470">
    <property type="entry name" value="MlaD"/>
    <property type="match status" value="1"/>
</dbReference>
<dbReference type="eggNOG" id="COG1463">
    <property type="taxonomic scope" value="Bacteria"/>
</dbReference>
<dbReference type="Pfam" id="PF11887">
    <property type="entry name" value="Mce4_CUP1"/>
    <property type="match status" value="1"/>
</dbReference>
<dbReference type="GO" id="GO:0005576">
    <property type="term" value="C:extracellular region"/>
    <property type="evidence" value="ECO:0007669"/>
    <property type="project" value="TreeGrafter"/>
</dbReference>
<dbReference type="OrthoDB" id="9774928at2"/>
<dbReference type="Proteomes" id="UP000035065">
    <property type="component" value="Unassembled WGS sequence"/>
</dbReference>
<feature type="region of interest" description="Disordered" evidence="1">
    <location>
        <begin position="335"/>
        <end position="390"/>
    </location>
</feature>
<evidence type="ECO:0000313" key="6">
    <source>
        <dbReference type="Proteomes" id="UP000035065"/>
    </source>
</evidence>
<dbReference type="PROSITE" id="PS51257">
    <property type="entry name" value="PROKAR_LIPOPROTEIN"/>
    <property type="match status" value="1"/>
</dbReference>
<evidence type="ECO:0000259" key="3">
    <source>
        <dbReference type="Pfam" id="PF02470"/>
    </source>
</evidence>
<feature type="signal peptide" evidence="2">
    <location>
        <begin position="1"/>
        <end position="30"/>
    </location>
</feature>
<dbReference type="InterPro" id="IPR003399">
    <property type="entry name" value="Mce/MlaD"/>
</dbReference>
<dbReference type="NCBIfam" id="TIGR00996">
    <property type="entry name" value="Mtu_fam_mce"/>
    <property type="match status" value="1"/>
</dbReference>
<feature type="compositionally biased region" description="Low complexity" evidence="1">
    <location>
        <begin position="367"/>
        <end position="390"/>
    </location>
</feature>
<comment type="caution">
    <text evidence="5">The sequence shown here is derived from an EMBL/GenBank/DDBJ whole genome shotgun (WGS) entry which is preliminary data.</text>
</comment>
<name>F1YKY6_9ACTN</name>
<evidence type="ECO:0000256" key="2">
    <source>
        <dbReference type="SAM" id="SignalP"/>
    </source>
</evidence>
<dbReference type="InterPro" id="IPR024516">
    <property type="entry name" value="Mce_C"/>
</dbReference>
<reference evidence="5 6" key="1">
    <citation type="journal article" date="2011" name="J. Bacteriol.">
        <title>Draft Genome Sequence of Gordonia neofelifaecis NRRL B-59395, a Cholesterol-Degrading Actinomycete.</title>
        <authorList>
            <person name="Ge F."/>
            <person name="Li W."/>
            <person name="Chen G."/>
            <person name="Liu Y."/>
            <person name="Zhang G."/>
            <person name="Yong B."/>
            <person name="Wang Q."/>
            <person name="Wang N."/>
            <person name="Huang Z."/>
            <person name="Li W."/>
            <person name="Wang J."/>
            <person name="Wu C."/>
            <person name="Xie Q."/>
            <person name="Liu G."/>
        </authorList>
    </citation>
    <scope>NUCLEOTIDE SEQUENCE [LARGE SCALE GENOMIC DNA]</scope>
    <source>
        <strain evidence="5 6">NRRL B-59395</strain>
    </source>
</reference>
<feature type="chain" id="PRO_5039438308" evidence="2">
    <location>
        <begin position="31"/>
        <end position="390"/>
    </location>
</feature>
<dbReference type="InterPro" id="IPR005693">
    <property type="entry name" value="Mce"/>
</dbReference>
<protein>
    <submittedName>
        <fullName evidence="5">Mce family protein</fullName>
    </submittedName>
</protein>
<evidence type="ECO:0000256" key="1">
    <source>
        <dbReference type="SAM" id="MobiDB-lite"/>
    </source>
</evidence>
<dbReference type="STRING" id="644548.SCNU_12867"/>
<dbReference type="InterPro" id="IPR052336">
    <property type="entry name" value="MlaD_Phospholipid_Transporter"/>
</dbReference>
<evidence type="ECO:0000313" key="5">
    <source>
        <dbReference type="EMBL" id="EGD54780.1"/>
    </source>
</evidence>
<dbReference type="EMBL" id="AEUD01000010">
    <property type="protein sequence ID" value="EGD54780.1"/>
    <property type="molecule type" value="Genomic_DNA"/>
</dbReference>
<evidence type="ECO:0000259" key="4">
    <source>
        <dbReference type="Pfam" id="PF11887"/>
    </source>
</evidence>
<sequence length="390" mass="40359">MSARPNRLRRRRQAAAGTAVVLSMSVSGCAYGLQDLPVGGGNGGFQVTADFKVADGVVAGADVRTGQQVIGRVTDIGLTGSGAELTLKLEPDTVLPANVTAAVEIPSALGTAFIRLEAPENPAGRLTDGSRIEADETSVGPQVEGTLAALGNVVAGSGLGQLESIMTSLNRAFATRSDKVGDLIDTLNRLLSRTSPYTADFNRAMEAAARVSDVFAAEQGKVSEFLEQTPKAVSVLSAQRDRISSLMDQTTGLAKNLDAITTGRQSELDQLVPDAEKLVAALSSFNGQVGGTLTQMNAFMTNFSKSIRGDYLSFDGALDVPGSIDKILTGGMLASGQPLPTPGELADVLTGGMRPKSARRKDREKPSAAPKSSTPAESSPASEPARGGAR</sequence>
<gene>
    <name evidence="5" type="ORF">SCNU_12867</name>
</gene>
<dbReference type="AlphaFoldDB" id="F1YKY6"/>
<dbReference type="RefSeq" id="WP_009679786.1">
    <property type="nucleotide sequence ID" value="NZ_AEUD01000010.1"/>
</dbReference>
<proteinExistence type="predicted"/>
<accession>F1YKY6</accession>
<feature type="domain" description="Mce/MlaD" evidence="3">
    <location>
        <begin position="45"/>
        <end position="118"/>
    </location>
</feature>
<organism evidence="5 6">
    <name type="scientific">Gordonia neofelifaecis NRRL B-59395</name>
    <dbReference type="NCBI Taxonomy" id="644548"/>
    <lineage>
        <taxon>Bacteria</taxon>
        <taxon>Bacillati</taxon>
        <taxon>Actinomycetota</taxon>
        <taxon>Actinomycetes</taxon>
        <taxon>Mycobacteriales</taxon>
        <taxon>Gordoniaceae</taxon>
        <taxon>Gordonia</taxon>
    </lineage>
</organism>
<keyword evidence="6" id="KW-1185">Reference proteome</keyword>
<dbReference type="PANTHER" id="PTHR33371:SF15">
    <property type="entry name" value="LIPOPROTEIN LPRN"/>
    <property type="match status" value="1"/>
</dbReference>
<keyword evidence="2" id="KW-0732">Signal</keyword>
<dbReference type="PANTHER" id="PTHR33371">
    <property type="entry name" value="INTERMEMBRANE PHOSPHOLIPID TRANSPORT SYSTEM BINDING PROTEIN MLAD-RELATED"/>
    <property type="match status" value="1"/>
</dbReference>
<feature type="domain" description="Mammalian cell entry C-terminal" evidence="4">
    <location>
        <begin position="124"/>
        <end position="307"/>
    </location>
</feature>